<dbReference type="InterPro" id="IPR050553">
    <property type="entry name" value="Thioredoxin_ResA/DsbE_sf"/>
</dbReference>
<dbReference type="Pfam" id="PF08534">
    <property type="entry name" value="Redoxin"/>
    <property type="match status" value="1"/>
</dbReference>
<dbReference type="InterPro" id="IPR036249">
    <property type="entry name" value="Thioredoxin-like_sf"/>
</dbReference>
<proteinExistence type="predicted"/>
<evidence type="ECO:0000313" key="2">
    <source>
        <dbReference type="EMBL" id="KKK84078.1"/>
    </source>
</evidence>
<dbReference type="PANTHER" id="PTHR42852:SF13">
    <property type="entry name" value="PROTEIN DIPZ"/>
    <property type="match status" value="1"/>
</dbReference>
<feature type="non-terminal residue" evidence="2">
    <location>
        <position position="1"/>
    </location>
</feature>
<dbReference type="SUPFAM" id="SSF52833">
    <property type="entry name" value="Thioredoxin-like"/>
    <property type="match status" value="1"/>
</dbReference>
<dbReference type="GO" id="GO:0016491">
    <property type="term" value="F:oxidoreductase activity"/>
    <property type="evidence" value="ECO:0007669"/>
    <property type="project" value="InterPro"/>
</dbReference>
<accession>A0A0F8YRK8</accession>
<evidence type="ECO:0000259" key="1">
    <source>
        <dbReference type="PROSITE" id="PS51352"/>
    </source>
</evidence>
<dbReference type="InterPro" id="IPR013766">
    <property type="entry name" value="Thioredoxin_domain"/>
</dbReference>
<dbReference type="EMBL" id="LAZR01051936">
    <property type="protein sequence ID" value="KKK84078.1"/>
    <property type="molecule type" value="Genomic_DNA"/>
</dbReference>
<dbReference type="PROSITE" id="PS51352">
    <property type="entry name" value="THIOREDOXIN_2"/>
    <property type="match status" value="1"/>
</dbReference>
<sequence length="144" mass="16419">TSKSWKNIELTDVKSGQSFKISDFKGRPILLESFAVWCPTCKKQQDEIKKLHKKIGDAVVSVSIDTDPEEDKRRVLQHIERNDFDWRFAVDKSGFAQQLVDEFGTNVVNAPSAPIVLIDKDQNARLLKFGVKSAKELEKEIDKE</sequence>
<dbReference type="AlphaFoldDB" id="A0A0F8YRK8"/>
<dbReference type="PANTHER" id="PTHR42852">
    <property type="entry name" value="THIOL:DISULFIDE INTERCHANGE PROTEIN DSBE"/>
    <property type="match status" value="1"/>
</dbReference>
<name>A0A0F8YRK8_9ZZZZ</name>
<reference evidence="2" key="1">
    <citation type="journal article" date="2015" name="Nature">
        <title>Complex archaea that bridge the gap between prokaryotes and eukaryotes.</title>
        <authorList>
            <person name="Spang A."/>
            <person name="Saw J.H."/>
            <person name="Jorgensen S.L."/>
            <person name="Zaremba-Niedzwiedzka K."/>
            <person name="Martijn J."/>
            <person name="Lind A.E."/>
            <person name="van Eijk R."/>
            <person name="Schleper C."/>
            <person name="Guy L."/>
            <person name="Ettema T.J."/>
        </authorList>
    </citation>
    <scope>NUCLEOTIDE SEQUENCE</scope>
</reference>
<comment type="caution">
    <text evidence="2">The sequence shown here is derived from an EMBL/GenBank/DDBJ whole genome shotgun (WGS) entry which is preliminary data.</text>
</comment>
<organism evidence="2">
    <name type="scientific">marine sediment metagenome</name>
    <dbReference type="NCBI Taxonomy" id="412755"/>
    <lineage>
        <taxon>unclassified sequences</taxon>
        <taxon>metagenomes</taxon>
        <taxon>ecological metagenomes</taxon>
    </lineage>
</organism>
<gene>
    <name evidence="2" type="ORF">LCGC14_2786990</name>
</gene>
<protein>
    <recommendedName>
        <fullName evidence="1">Thioredoxin domain-containing protein</fullName>
    </recommendedName>
</protein>
<feature type="domain" description="Thioredoxin" evidence="1">
    <location>
        <begin position="1"/>
        <end position="144"/>
    </location>
</feature>
<dbReference type="CDD" id="cd02966">
    <property type="entry name" value="TlpA_like_family"/>
    <property type="match status" value="1"/>
</dbReference>
<dbReference type="InterPro" id="IPR013740">
    <property type="entry name" value="Redoxin"/>
</dbReference>
<dbReference type="Gene3D" id="3.40.30.10">
    <property type="entry name" value="Glutaredoxin"/>
    <property type="match status" value="1"/>
</dbReference>